<evidence type="ECO:0000256" key="1">
    <source>
        <dbReference type="ARBA" id="ARBA00022448"/>
    </source>
</evidence>
<dbReference type="Pfam" id="PF13442">
    <property type="entry name" value="Cytochrome_CBB3"/>
    <property type="match status" value="1"/>
</dbReference>
<gene>
    <name evidence="9" type="ORF">DFR31_1625</name>
</gene>
<evidence type="ECO:0000256" key="3">
    <source>
        <dbReference type="ARBA" id="ARBA00022723"/>
    </source>
</evidence>
<evidence type="ECO:0000256" key="2">
    <source>
        <dbReference type="ARBA" id="ARBA00022617"/>
    </source>
</evidence>
<feature type="compositionally biased region" description="Acidic residues" evidence="6">
    <location>
        <begin position="75"/>
        <end position="101"/>
    </location>
</feature>
<evidence type="ECO:0000313" key="10">
    <source>
        <dbReference type="Proteomes" id="UP000275461"/>
    </source>
</evidence>
<reference evidence="9 10" key="1">
    <citation type="submission" date="2018-10" db="EMBL/GenBank/DDBJ databases">
        <title>Genomic Encyclopedia of Type Strains, Phase IV (KMG-IV): sequencing the most valuable type-strain genomes for metagenomic binning, comparative biology and taxonomic classification.</title>
        <authorList>
            <person name="Goeker M."/>
        </authorList>
    </citation>
    <scope>NUCLEOTIDE SEQUENCE [LARGE SCALE GENOMIC DNA]</scope>
    <source>
        <strain evidence="9 10">DSM 12769</strain>
    </source>
</reference>
<feature type="region of interest" description="Disordered" evidence="6">
    <location>
        <begin position="70"/>
        <end position="104"/>
    </location>
</feature>
<dbReference type="AlphaFoldDB" id="A0A498C954"/>
<dbReference type="PANTHER" id="PTHR40942">
    <property type="match status" value="1"/>
</dbReference>
<keyword evidence="2" id="KW-0349">Heme</keyword>
<organism evidence="9 10">
    <name type="scientific">Alkalispirillum mobile</name>
    <dbReference type="NCBI Taxonomy" id="85925"/>
    <lineage>
        <taxon>Bacteria</taxon>
        <taxon>Pseudomonadati</taxon>
        <taxon>Pseudomonadota</taxon>
        <taxon>Gammaproteobacteria</taxon>
        <taxon>Chromatiales</taxon>
        <taxon>Ectothiorhodospiraceae</taxon>
        <taxon>Alkalispirillum</taxon>
    </lineage>
</organism>
<keyword evidence="10" id="KW-1185">Reference proteome</keyword>
<dbReference type="InterPro" id="IPR036909">
    <property type="entry name" value="Cyt_c-like_dom_sf"/>
</dbReference>
<dbReference type="OrthoDB" id="9814708at2"/>
<dbReference type="SUPFAM" id="SSF46626">
    <property type="entry name" value="Cytochrome c"/>
    <property type="match status" value="1"/>
</dbReference>
<dbReference type="Proteomes" id="UP000275461">
    <property type="component" value="Unassembled WGS sequence"/>
</dbReference>
<dbReference type="RefSeq" id="WP_147436957.1">
    <property type="nucleotide sequence ID" value="NZ_RCDA01000001.1"/>
</dbReference>
<keyword evidence="7" id="KW-1133">Transmembrane helix</keyword>
<dbReference type="EMBL" id="RCDA01000001">
    <property type="protein sequence ID" value="RLK51679.1"/>
    <property type="molecule type" value="Genomic_DNA"/>
</dbReference>
<keyword evidence="7" id="KW-0812">Transmembrane</keyword>
<dbReference type="PRINTS" id="PR00607">
    <property type="entry name" value="CYTCHROMECIE"/>
</dbReference>
<evidence type="ECO:0000313" key="9">
    <source>
        <dbReference type="EMBL" id="RLK51679.1"/>
    </source>
</evidence>
<evidence type="ECO:0000256" key="6">
    <source>
        <dbReference type="SAM" id="MobiDB-lite"/>
    </source>
</evidence>
<name>A0A498C954_9GAMM</name>
<dbReference type="InterPro" id="IPR002323">
    <property type="entry name" value="Cyt_CIE"/>
</dbReference>
<evidence type="ECO:0000256" key="7">
    <source>
        <dbReference type="SAM" id="Phobius"/>
    </source>
</evidence>
<keyword evidence="7" id="KW-0472">Membrane</keyword>
<dbReference type="Gene3D" id="1.10.760.10">
    <property type="entry name" value="Cytochrome c-like domain"/>
    <property type="match status" value="1"/>
</dbReference>
<keyword evidence="4" id="KW-0249">Electron transport</keyword>
<accession>A0A498C954</accession>
<comment type="caution">
    <text evidence="9">The sequence shown here is derived from an EMBL/GenBank/DDBJ whole genome shotgun (WGS) entry which is preliminary data.</text>
</comment>
<protein>
    <submittedName>
        <fullName evidence="9">Cytochrome c5</fullName>
    </submittedName>
</protein>
<dbReference type="InterPro" id="IPR009056">
    <property type="entry name" value="Cyt_c-like_dom"/>
</dbReference>
<dbReference type="GO" id="GO:0005506">
    <property type="term" value="F:iron ion binding"/>
    <property type="evidence" value="ECO:0007669"/>
    <property type="project" value="InterPro"/>
</dbReference>
<evidence type="ECO:0000259" key="8">
    <source>
        <dbReference type="Pfam" id="PF13442"/>
    </source>
</evidence>
<proteinExistence type="predicted"/>
<evidence type="ECO:0000256" key="4">
    <source>
        <dbReference type="ARBA" id="ARBA00022982"/>
    </source>
</evidence>
<dbReference type="GO" id="GO:0009055">
    <property type="term" value="F:electron transfer activity"/>
    <property type="evidence" value="ECO:0007669"/>
    <property type="project" value="InterPro"/>
</dbReference>
<dbReference type="GO" id="GO:0020037">
    <property type="term" value="F:heme binding"/>
    <property type="evidence" value="ECO:0007669"/>
    <property type="project" value="InterPro"/>
</dbReference>
<feature type="transmembrane region" description="Helical" evidence="7">
    <location>
        <begin position="12"/>
        <end position="33"/>
    </location>
</feature>
<sequence length="191" mass="20421">MSKTQDQTFVNTFIGIIVLLALIALVLAGLSHYTGGTITHQADQRAEHERERVLQAIAPVGQVAIAGRDEAPGTVEDEDVDPDEAVAEADDVDEAPEEEEDRPAFDPEVAQQINEAACMACHASGVAGSPVTGEEGEWAPRLDERGLDGLVENVISGMGAMPPRGGADADDTELRWVVIWMLEESGLEVDY</sequence>
<keyword evidence="3" id="KW-0479">Metal-binding</keyword>
<evidence type="ECO:0000256" key="5">
    <source>
        <dbReference type="ARBA" id="ARBA00023004"/>
    </source>
</evidence>
<dbReference type="PANTHER" id="PTHR40942:SF4">
    <property type="entry name" value="CYTOCHROME C5"/>
    <property type="match status" value="1"/>
</dbReference>
<keyword evidence="1" id="KW-0813">Transport</keyword>
<keyword evidence="5" id="KW-0408">Iron</keyword>
<feature type="domain" description="Cytochrome c" evidence="8">
    <location>
        <begin position="110"/>
        <end position="181"/>
    </location>
</feature>